<dbReference type="Pfam" id="PF01493">
    <property type="entry name" value="GXGXG"/>
    <property type="match status" value="1"/>
</dbReference>
<reference evidence="2 3" key="1">
    <citation type="submission" date="2019-10" db="EMBL/GenBank/DDBJ databases">
        <title>Whole-genome sequence of the extremophile Heliorestis acidaminivorans DSM 24790.</title>
        <authorList>
            <person name="Kyndt J.A."/>
            <person name="Meyer T.E."/>
        </authorList>
    </citation>
    <scope>NUCLEOTIDE SEQUENCE [LARGE SCALE GENOMIC DNA]</scope>
    <source>
        <strain evidence="2 3">DSM 24790</strain>
    </source>
</reference>
<dbReference type="InterPro" id="IPR002489">
    <property type="entry name" value="Glu_synth_asu_C"/>
</dbReference>
<dbReference type="InterPro" id="IPR012061">
    <property type="entry name" value="Glu_synth_lsu_3"/>
</dbReference>
<dbReference type="AlphaFoldDB" id="A0A6I0ERX1"/>
<dbReference type="PANTHER" id="PTHR39673:SF5">
    <property type="entry name" value="TUNGSTEN-CONTAINING FORMYLMETHANOFURAN DEHYDROGENASE 2 SUBUNIT C"/>
    <property type="match status" value="1"/>
</dbReference>
<dbReference type="Proteomes" id="UP000468766">
    <property type="component" value="Unassembled WGS sequence"/>
</dbReference>
<dbReference type="InterPro" id="IPR035710">
    <property type="entry name" value="Archaeal_gltB"/>
</dbReference>
<comment type="caution">
    <text evidence="2">The sequence shown here is derived from an EMBL/GenBank/DDBJ whole genome shotgun (WGS) entry which is preliminary data.</text>
</comment>
<dbReference type="CDD" id="cd00981">
    <property type="entry name" value="arch_gltB"/>
    <property type="match status" value="1"/>
</dbReference>
<proteinExistence type="predicted"/>
<dbReference type="PANTHER" id="PTHR39673">
    <property type="entry name" value="TUNGSTEN FORMYLMETHANOFURAN DEHYDROGENASE, SUBUNIT C (FWDC)"/>
    <property type="match status" value="1"/>
</dbReference>
<evidence type="ECO:0000313" key="3">
    <source>
        <dbReference type="Proteomes" id="UP000468766"/>
    </source>
</evidence>
<organism evidence="2 3">
    <name type="scientific">Heliorestis acidaminivorans</name>
    <dbReference type="NCBI Taxonomy" id="553427"/>
    <lineage>
        <taxon>Bacteria</taxon>
        <taxon>Bacillati</taxon>
        <taxon>Bacillota</taxon>
        <taxon>Clostridia</taxon>
        <taxon>Eubacteriales</taxon>
        <taxon>Heliobacteriaceae</taxon>
        <taxon>Heliorestis</taxon>
    </lineage>
</organism>
<evidence type="ECO:0000259" key="1">
    <source>
        <dbReference type="Pfam" id="PF01493"/>
    </source>
</evidence>
<feature type="domain" description="Glutamate synthase alpha subunit C-terminal" evidence="1">
    <location>
        <begin position="23"/>
        <end position="198"/>
    </location>
</feature>
<dbReference type="Gene3D" id="2.160.20.60">
    <property type="entry name" value="Glutamate synthase, alpha subunit, C-terminal domain"/>
    <property type="match status" value="1"/>
</dbReference>
<dbReference type="EMBL" id="WBXO01000006">
    <property type="protein sequence ID" value="KAB2952413.1"/>
    <property type="molecule type" value="Genomic_DNA"/>
</dbReference>
<protein>
    <recommendedName>
        <fullName evidence="1">Glutamate synthase alpha subunit C-terminal domain-containing protein</fullName>
    </recommendedName>
</protein>
<accession>A0A6I0ERX1</accession>
<keyword evidence="3" id="KW-1185">Reference proteome</keyword>
<dbReference type="PIRSF" id="PIRSF006519">
    <property type="entry name" value="GOGAT_dom3"/>
    <property type="match status" value="1"/>
</dbReference>
<gene>
    <name evidence="2" type="ORF">F9B85_09415</name>
</gene>
<sequence>MTIDAKGIYYRQLNEAIKASLQDKINTIELQNVNGQRYIGAGITNDATISIQGTPGNDLAAYMDGLTLQVYGNAQDGVANTMNKGTIIIHGDAGDALGYAMRGGEVYVKGSVGYRVAIHMKEFQEKVPLVVVGGKAGSFFGEYMAGGILILLGLRGREEQPIVGDYCGTGMHGGIMYIRGSVEEHKLGKEVKPVEMTEEDHQRLALYVGRFAEHFGEDKEEILAQPFTKLIPYNKRPYGNLYVGA</sequence>
<name>A0A6I0ERX1_9FIRM</name>
<dbReference type="GO" id="GO:0016491">
    <property type="term" value="F:oxidoreductase activity"/>
    <property type="evidence" value="ECO:0007669"/>
    <property type="project" value="InterPro"/>
</dbReference>
<dbReference type="InterPro" id="IPR036485">
    <property type="entry name" value="Glu_synth_asu_C_sf"/>
</dbReference>
<dbReference type="SUPFAM" id="SSF69336">
    <property type="entry name" value="Alpha subunit of glutamate synthase, C-terminal domain"/>
    <property type="match status" value="1"/>
</dbReference>
<evidence type="ECO:0000313" key="2">
    <source>
        <dbReference type="EMBL" id="KAB2952413.1"/>
    </source>
</evidence>
<dbReference type="OrthoDB" id="9803192at2"/>